<evidence type="ECO:0000313" key="1">
    <source>
        <dbReference type="EMBL" id="CAG7886969.1"/>
    </source>
</evidence>
<sequence>MDTEIFTGEILAFAHGSTMRMIGAFLESHRICVFRIREGVFFFFFSRG</sequence>
<reference evidence="1 2" key="1">
    <citation type="submission" date="2021-07" db="EMBL/GenBank/DDBJ databases">
        <authorList>
            <consortium name="Genoscope - CEA"/>
            <person name="William W."/>
        </authorList>
    </citation>
    <scope>NUCLEOTIDE SEQUENCE [LARGE SCALE GENOMIC DNA]</scope>
</reference>
<gene>
    <name evidence="1" type="ORF">BRAPAZ1V2_A01P10450.2</name>
</gene>
<accession>A0A8D9GVG5</accession>
<dbReference type="EMBL" id="LS974617">
    <property type="protein sequence ID" value="CAG7886969.1"/>
    <property type="molecule type" value="Genomic_DNA"/>
</dbReference>
<dbReference type="Proteomes" id="UP000694005">
    <property type="component" value="Chromosome A01"/>
</dbReference>
<name>A0A8D9GVG5_BRACM</name>
<protein>
    <submittedName>
        <fullName evidence="1">Uncharacterized protein</fullName>
    </submittedName>
</protein>
<organism evidence="1 2">
    <name type="scientific">Brassica campestris</name>
    <name type="common">Field mustard</name>
    <dbReference type="NCBI Taxonomy" id="3711"/>
    <lineage>
        <taxon>Eukaryota</taxon>
        <taxon>Viridiplantae</taxon>
        <taxon>Streptophyta</taxon>
        <taxon>Embryophyta</taxon>
        <taxon>Tracheophyta</taxon>
        <taxon>Spermatophyta</taxon>
        <taxon>Magnoliopsida</taxon>
        <taxon>eudicotyledons</taxon>
        <taxon>Gunneridae</taxon>
        <taxon>Pentapetalae</taxon>
        <taxon>rosids</taxon>
        <taxon>malvids</taxon>
        <taxon>Brassicales</taxon>
        <taxon>Brassicaceae</taxon>
        <taxon>Brassiceae</taxon>
        <taxon>Brassica</taxon>
    </lineage>
</organism>
<dbReference type="Gramene" id="A01p10450.2_BraZ1">
    <property type="protein sequence ID" value="A01p10450.2_BraZ1.CDS.1"/>
    <property type="gene ID" value="A01g10450.2_BraZ1"/>
</dbReference>
<proteinExistence type="predicted"/>
<evidence type="ECO:0000313" key="2">
    <source>
        <dbReference type="Proteomes" id="UP000694005"/>
    </source>
</evidence>
<dbReference type="AlphaFoldDB" id="A0A8D9GVG5"/>